<sequence>MGYPDSPIDPELFATDSNRPLPVGEVVEWFDFGQFVELYATDESGVTHPLVVTQDDAVLQASLRIREETGAPTRTVDLAGGVPLSRAVSGDGTEAFQAIGVPDQIVVDDVDELIRSGLLTGEGTQYFLTLHGGQITAIRDGEPQLLRARRVRDGRSSRVWLRLLPKVIDAPLIAADALDGLLALPELDVDGLRIRLALEPAEVAALLAGRTVVVRGTAGERTRLVRLRQQERLDVGFAVAPRDDQVTVPDLAAFLANPVVPGAGGLPYRVPLTAQVVQLLRADGTAQLMLASGRVLTLRVGKP</sequence>
<dbReference type="EMBL" id="JAHXZI010000037">
    <property type="protein sequence ID" value="MBW6440120.1"/>
    <property type="molecule type" value="Genomic_DNA"/>
</dbReference>
<evidence type="ECO:0000313" key="1">
    <source>
        <dbReference type="EMBL" id="MBW6440120.1"/>
    </source>
</evidence>
<evidence type="ECO:0000313" key="2">
    <source>
        <dbReference type="Proteomes" id="UP001519863"/>
    </source>
</evidence>
<dbReference type="Proteomes" id="UP001519863">
    <property type="component" value="Unassembled WGS sequence"/>
</dbReference>
<accession>A0ABS7BGX3</accession>
<comment type="caution">
    <text evidence="1">The sequence shown here is derived from an EMBL/GenBank/DDBJ whole genome shotgun (WGS) entry which is preliminary data.</text>
</comment>
<reference evidence="1 2" key="1">
    <citation type="journal article" date="2013" name="Antonie Van Leeuwenhoek">
        <title>Actinoplanes hulinensis sp. nov., a novel actinomycete isolated from soybean root (Glycine max (L.) Merr).</title>
        <authorList>
            <person name="Shen Y."/>
            <person name="Liu C."/>
            <person name="Wang X."/>
            <person name="Zhao J."/>
            <person name="Jia F."/>
            <person name="Zhang Y."/>
            <person name="Wang L."/>
            <person name="Yang D."/>
            <person name="Xiang W."/>
        </authorList>
    </citation>
    <scope>NUCLEOTIDE SEQUENCE [LARGE SCALE GENOMIC DNA]</scope>
    <source>
        <strain evidence="1 2">NEAU-M9</strain>
    </source>
</reference>
<protein>
    <submittedName>
        <fullName evidence="1">Uncharacterized protein</fullName>
    </submittedName>
</protein>
<proteinExistence type="predicted"/>
<name>A0ABS7BGX3_9ACTN</name>
<keyword evidence="2" id="KW-1185">Reference proteome</keyword>
<dbReference type="RefSeq" id="WP_220149234.1">
    <property type="nucleotide sequence ID" value="NZ_JAHXZI010000037.1"/>
</dbReference>
<gene>
    <name evidence="1" type="ORF">KZ829_40990</name>
</gene>
<organism evidence="1 2">
    <name type="scientific">Actinoplanes hulinensis</name>
    <dbReference type="NCBI Taxonomy" id="1144547"/>
    <lineage>
        <taxon>Bacteria</taxon>
        <taxon>Bacillati</taxon>
        <taxon>Actinomycetota</taxon>
        <taxon>Actinomycetes</taxon>
        <taxon>Micromonosporales</taxon>
        <taxon>Micromonosporaceae</taxon>
        <taxon>Actinoplanes</taxon>
    </lineage>
</organism>